<evidence type="ECO:0000256" key="3">
    <source>
        <dbReference type="ARBA" id="ARBA00022490"/>
    </source>
</evidence>
<keyword evidence="3" id="KW-0963">Cytoplasm</keyword>
<gene>
    <name evidence="6" type="ORF">E3A20_19100</name>
</gene>
<dbReference type="InterPro" id="IPR050399">
    <property type="entry name" value="HPr"/>
</dbReference>
<comment type="caution">
    <text evidence="6">The sequence shown here is derived from an EMBL/GenBank/DDBJ whole genome shotgun (WGS) entry which is preliminary data.</text>
</comment>
<protein>
    <submittedName>
        <fullName evidence="6">Phosphocarrier HPr</fullName>
    </submittedName>
</protein>
<reference evidence="6 7" key="2">
    <citation type="submission" date="2019-08" db="EMBL/GenBank/DDBJ databases">
        <authorList>
            <person name="Henke P."/>
        </authorList>
    </citation>
    <scope>NUCLEOTIDE SEQUENCE [LARGE SCALE GENOMIC DNA]</scope>
    <source>
        <strain evidence="6">Phe10_nw2017</strain>
    </source>
</reference>
<evidence type="ECO:0000313" key="7">
    <source>
        <dbReference type="Proteomes" id="UP000321083"/>
    </source>
</evidence>
<keyword evidence="4" id="KW-0598">Phosphotransferase system</keyword>
<accession>A0A5C6M436</accession>
<dbReference type="NCBIfam" id="TIGR01003">
    <property type="entry name" value="PTS_HPr_family"/>
    <property type="match status" value="1"/>
</dbReference>
<dbReference type="GO" id="GO:0009401">
    <property type="term" value="P:phosphoenolpyruvate-dependent sugar phosphotransferase system"/>
    <property type="evidence" value="ECO:0007669"/>
    <property type="project" value="UniProtKB-KW"/>
</dbReference>
<dbReference type="GO" id="GO:0005737">
    <property type="term" value="C:cytoplasm"/>
    <property type="evidence" value="ECO:0007669"/>
    <property type="project" value="UniProtKB-SubCell"/>
</dbReference>
<dbReference type="PANTHER" id="PTHR33705:SF2">
    <property type="entry name" value="PHOSPHOCARRIER PROTEIN NPR"/>
    <property type="match status" value="1"/>
</dbReference>
<dbReference type="Gene3D" id="3.30.1340.10">
    <property type="entry name" value="HPr-like"/>
    <property type="match status" value="1"/>
</dbReference>
<name>A0A5C6M436_9PLAN</name>
<feature type="domain" description="HPr" evidence="5">
    <location>
        <begin position="7"/>
        <end position="94"/>
    </location>
</feature>
<dbReference type="InterPro" id="IPR035895">
    <property type="entry name" value="HPr-like_sf"/>
</dbReference>
<proteinExistence type="inferred from homology"/>
<keyword evidence="7" id="KW-1185">Reference proteome</keyword>
<evidence type="ECO:0000256" key="1">
    <source>
        <dbReference type="ARBA" id="ARBA00004496"/>
    </source>
</evidence>
<dbReference type="CDD" id="cd00367">
    <property type="entry name" value="PTS-HPr_like"/>
    <property type="match status" value="1"/>
</dbReference>
<dbReference type="Pfam" id="PF00381">
    <property type="entry name" value="PTS-HPr"/>
    <property type="match status" value="1"/>
</dbReference>
<dbReference type="PRINTS" id="PR00107">
    <property type="entry name" value="PHOSPHOCPHPR"/>
</dbReference>
<evidence type="ECO:0000256" key="4">
    <source>
        <dbReference type="ARBA" id="ARBA00022683"/>
    </source>
</evidence>
<comment type="subcellular location">
    <subcellularLocation>
        <location evidence="1">Cytoplasm</location>
    </subcellularLocation>
</comment>
<evidence type="ECO:0000259" key="5">
    <source>
        <dbReference type="PROSITE" id="PS51350"/>
    </source>
</evidence>
<evidence type="ECO:0000256" key="2">
    <source>
        <dbReference type="ARBA" id="ARBA00010736"/>
    </source>
</evidence>
<sequence>MTELVQTVRREVTLTIENGLHLQPISQIVRCAQSFAAAVTVLHGGKRADAKSAFDLMLLGAECGARMTVEASGADASAALAAIEALFESGFGSLEAAGH</sequence>
<dbReference type="PANTHER" id="PTHR33705">
    <property type="entry name" value="PHOSPHOCARRIER PROTEIN HPR"/>
    <property type="match status" value="1"/>
</dbReference>
<organism evidence="6 7">
    <name type="scientific">Planctomyces bekefii</name>
    <dbReference type="NCBI Taxonomy" id="1653850"/>
    <lineage>
        <taxon>Bacteria</taxon>
        <taxon>Pseudomonadati</taxon>
        <taxon>Planctomycetota</taxon>
        <taxon>Planctomycetia</taxon>
        <taxon>Planctomycetales</taxon>
        <taxon>Planctomycetaceae</taxon>
        <taxon>Planctomyces</taxon>
    </lineage>
</organism>
<comment type="similarity">
    <text evidence="2">Belongs to the HPr family.</text>
</comment>
<dbReference type="SUPFAM" id="SSF55594">
    <property type="entry name" value="HPr-like"/>
    <property type="match status" value="1"/>
</dbReference>
<evidence type="ECO:0000313" key="6">
    <source>
        <dbReference type="EMBL" id="TWW08963.1"/>
    </source>
</evidence>
<dbReference type="Proteomes" id="UP000321083">
    <property type="component" value="Unassembled WGS sequence"/>
</dbReference>
<reference evidence="6 7" key="1">
    <citation type="submission" date="2019-08" db="EMBL/GenBank/DDBJ databases">
        <title>100 year-old enigma solved: identification of Planctomyces bekefii, the type genus and species of the phylum Planctomycetes.</title>
        <authorList>
            <person name="Svetlana D.N."/>
            <person name="Overmann J."/>
        </authorList>
    </citation>
    <scope>NUCLEOTIDE SEQUENCE [LARGE SCALE GENOMIC DNA]</scope>
    <source>
        <strain evidence="6">Phe10_nw2017</strain>
    </source>
</reference>
<dbReference type="AlphaFoldDB" id="A0A5C6M436"/>
<dbReference type="PROSITE" id="PS51350">
    <property type="entry name" value="PTS_HPR_DOM"/>
    <property type="match status" value="1"/>
</dbReference>
<dbReference type="InterPro" id="IPR000032">
    <property type="entry name" value="HPr-like"/>
</dbReference>
<dbReference type="EMBL" id="SRHE01000437">
    <property type="protein sequence ID" value="TWW08963.1"/>
    <property type="molecule type" value="Genomic_DNA"/>
</dbReference>